<protein>
    <submittedName>
        <fullName evidence="1">Uncharacterized protein</fullName>
    </submittedName>
</protein>
<proteinExistence type="predicted"/>
<dbReference type="Pfam" id="PF14518">
    <property type="entry name" value="Haem_oxygenas_2"/>
    <property type="match status" value="1"/>
</dbReference>
<dbReference type="OrthoDB" id="10057598at2759"/>
<gene>
    <name evidence="1" type="ORF">MPH_04078</name>
</gene>
<dbReference type="InParanoid" id="K2RV44"/>
<dbReference type="VEuPathDB" id="FungiDB:MPH_04078"/>
<dbReference type="Proteomes" id="UP000007129">
    <property type="component" value="Unassembled WGS sequence"/>
</dbReference>
<sequence length="697" mass="75853">MTIVGGFSILAVAVAALLWLSFKSKRRLNEVIPSAAAALQGCAAAGVNSDPDLRHFQELFHKLHNLERFPDILQEARDTLIHLLAEALESAMPARGGILSVDTYSADSASAFVHSRNLEILRSWDEYIKRRKTGPRELVPTLADAIDLLVKKAPCKLVDGAWLGYVHTATTPYALRPTTKTAWQIFSEELGDGWNDKNHVSLYRRLLLSTGVVLPEPHSKEFLEPGHGMTDPRAWKSGVGQLLISLFPHDFLPEILGFNLHFEGLALETLVLSRELQEVALDPSYFRLHVTIDNAASGHTAMALAAVHSYMQFIGATGADTAVRDAWRRIQAGYVLSECLGEDHSPLSPAAAAVGDVFLQKAVVSQNMHCSCRGRIGGRSLEEWLDPTAFRDRRWQSSFLAALAASPAWVRKGDGARSKLVKELLWGGKMFGSFTEREVEVVKSWIDELGRRPDASTYWSFASRQPGPLARPAILNHVPPALCVRGECPAALPPITPPTIRTAADLHVSRFFAIWFTHPCLLETTVSIPSRAATEPMACVLKVLRAQNGLGELEGGGVAGMDEVKRLDAAGLIDLGLQMATVAGRPLPSRMEDVIEMDADYTILLKLAARPQEHLPVLLGISWAFVGLHRAIADSDLLSSEGQAILHAIAAREEAGLSESIKAAGITGGAVDDVCRGYRLGTDLIDSCIVTSRAEKK</sequence>
<organism evidence="1 2">
    <name type="scientific">Macrophomina phaseolina (strain MS6)</name>
    <name type="common">Charcoal rot fungus</name>
    <dbReference type="NCBI Taxonomy" id="1126212"/>
    <lineage>
        <taxon>Eukaryota</taxon>
        <taxon>Fungi</taxon>
        <taxon>Dikarya</taxon>
        <taxon>Ascomycota</taxon>
        <taxon>Pezizomycotina</taxon>
        <taxon>Dothideomycetes</taxon>
        <taxon>Dothideomycetes incertae sedis</taxon>
        <taxon>Botryosphaeriales</taxon>
        <taxon>Botryosphaeriaceae</taxon>
        <taxon>Macrophomina</taxon>
    </lineage>
</organism>
<comment type="caution">
    <text evidence="1">The sequence shown here is derived from an EMBL/GenBank/DDBJ whole genome shotgun (WGS) entry which is preliminary data.</text>
</comment>
<dbReference type="HOGENOM" id="CLU_003680_0_0_1"/>
<dbReference type="SMART" id="SM01236">
    <property type="entry name" value="Haem_oxygenase_2"/>
    <property type="match status" value="1"/>
</dbReference>
<evidence type="ECO:0000313" key="2">
    <source>
        <dbReference type="Proteomes" id="UP000007129"/>
    </source>
</evidence>
<dbReference type="STRING" id="1126212.K2RV44"/>
<reference evidence="1 2" key="1">
    <citation type="journal article" date="2012" name="BMC Genomics">
        <title>Tools to kill: Genome of one of the most destructive plant pathogenic fungi Macrophomina phaseolina.</title>
        <authorList>
            <person name="Islam M.S."/>
            <person name="Haque M.S."/>
            <person name="Islam M.M."/>
            <person name="Emdad E.M."/>
            <person name="Halim A."/>
            <person name="Hossen Q.M.M."/>
            <person name="Hossain M.Z."/>
            <person name="Ahmed B."/>
            <person name="Rahim S."/>
            <person name="Rahman M.S."/>
            <person name="Alam M.M."/>
            <person name="Hou S."/>
            <person name="Wan X."/>
            <person name="Saito J.A."/>
            <person name="Alam M."/>
        </authorList>
    </citation>
    <scope>NUCLEOTIDE SEQUENCE [LARGE SCALE GENOMIC DNA]</scope>
    <source>
        <strain evidence="1 2">MS6</strain>
    </source>
</reference>
<evidence type="ECO:0000313" key="1">
    <source>
        <dbReference type="EMBL" id="EKG18663.1"/>
    </source>
</evidence>
<dbReference type="AlphaFoldDB" id="K2RV44"/>
<name>K2RV44_MACPH</name>
<dbReference type="eggNOG" id="ENOG502QVWE">
    <property type="taxonomic scope" value="Eukaryota"/>
</dbReference>
<accession>K2RV44</accession>
<dbReference type="EMBL" id="AHHD01000182">
    <property type="protein sequence ID" value="EKG18663.1"/>
    <property type="molecule type" value="Genomic_DNA"/>
</dbReference>